<dbReference type="AlphaFoldDB" id="C5LLW9"/>
<evidence type="ECO:0000256" key="1">
    <source>
        <dbReference type="SAM" id="MobiDB-lite"/>
    </source>
</evidence>
<dbReference type="Proteomes" id="UP000007800">
    <property type="component" value="Unassembled WGS sequence"/>
</dbReference>
<proteinExistence type="predicted"/>
<dbReference type="GO" id="GO:0008242">
    <property type="term" value="F:omega peptidase activity"/>
    <property type="evidence" value="ECO:0007669"/>
    <property type="project" value="TreeGrafter"/>
</dbReference>
<dbReference type="GO" id="GO:0061672">
    <property type="term" value="C:glutathione hydrolase complex"/>
    <property type="evidence" value="ECO:0007669"/>
    <property type="project" value="TreeGrafter"/>
</dbReference>
<feature type="region of interest" description="Disordered" evidence="1">
    <location>
        <begin position="259"/>
        <end position="281"/>
    </location>
</feature>
<dbReference type="Gene3D" id="3.60.20.10">
    <property type="entry name" value="Glutamine Phosphoribosylpyrophosphate, subunit 1, domain 1"/>
    <property type="match status" value="1"/>
</dbReference>
<keyword evidence="3" id="KW-1185">Reference proteome</keyword>
<dbReference type="GO" id="GO:0006751">
    <property type="term" value="P:glutathione catabolic process"/>
    <property type="evidence" value="ECO:0007669"/>
    <property type="project" value="TreeGrafter"/>
</dbReference>
<dbReference type="PANTHER" id="PTHR43187">
    <property type="entry name" value="GLUTAMINE AMIDOTRANSFERASE DUG3-RELATED"/>
    <property type="match status" value="1"/>
</dbReference>
<organism evidence="3">
    <name type="scientific">Perkinsus marinus (strain ATCC 50983 / TXsc)</name>
    <dbReference type="NCBI Taxonomy" id="423536"/>
    <lineage>
        <taxon>Eukaryota</taxon>
        <taxon>Sar</taxon>
        <taxon>Alveolata</taxon>
        <taxon>Perkinsozoa</taxon>
        <taxon>Perkinsea</taxon>
        <taxon>Perkinsida</taxon>
        <taxon>Perkinsidae</taxon>
        <taxon>Perkinsus</taxon>
    </lineage>
</organism>
<name>C5LLW9_PERM5</name>
<reference evidence="2 3" key="1">
    <citation type="submission" date="2008-07" db="EMBL/GenBank/DDBJ databases">
        <authorList>
            <person name="El-Sayed N."/>
            <person name="Caler E."/>
            <person name="Inman J."/>
            <person name="Amedeo P."/>
            <person name="Hass B."/>
            <person name="Wortman J."/>
        </authorList>
    </citation>
    <scope>NUCLEOTIDE SEQUENCE [LARGE SCALE GENOMIC DNA]</scope>
    <source>
        <strain evidence="3">ATCC 50983 / TXsc</strain>
    </source>
</reference>
<dbReference type="InterPro" id="IPR029055">
    <property type="entry name" value="Ntn_hydrolases_N"/>
</dbReference>
<dbReference type="RefSeq" id="XP_002769623.1">
    <property type="nucleotide sequence ID" value="XM_002769577.1"/>
</dbReference>
<dbReference type="InterPro" id="IPR052373">
    <property type="entry name" value="Gamma-glu_amide_hydrolase"/>
</dbReference>
<dbReference type="SUPFAM" id="SSF56235">
    <property type="entry name" value="N-terminal nucleophile aminohydrolases (Ntn hydrolases)"/>
    <property type="match status" value="1"/>
</dbReference>
<sequence>MVMGMVLDGMIIMIILLTIKKEKKKEELVYSYRVRAAGPLTPVGQSLCHPFRCGKFIFMHNGVIGGFERVQRTLLGLVHGIAFDIAMAHSAIDSAVAFAIFLTELCPNPVSINESYEKMNYDANAIRKAMEKTVLKIRHECEIAYKDTPLSLPSSLANFLVSDGHTIIATRYAWGRQGEVVASCSLYYITGSKWAYFPTSNNTPRNSGIRKSMVDNYHMVHTDPRAKVAIVSSEPLNTIHDEWTPVPHNHTLVYTRGKEGYMNTNNNKKKKEKSMGGPLWS</sequence>
<evidence type="ECO:0000313" key="2">
    <source>
        <dbReference type="EMBL" id="EER02341.1"/>
    </source>
</evidence>
<dbReference type="EMBL" id="GG683299">
    <property type="protein sequence ID" value="EER02341.1"/>
    <property type="molecule type" value="Genomic_DNA"/>
</dbReference>
<dbReference type="GO" id="GO:0005737">
    <property type="term" value="C:cytoplasm"/>
    <property type="evidence" value="ECO:0007669"/>
    <property type="project" value="TreeGrafter"/>
</dbReference>
<dbReference type="OrthoDB" id="412867at2759"/>
<dbReference type="InParanoid" id="C5LLW9"/>
<accession>C5LLW9</accession>
<evidence type="ECO:0008006" key="4">
    <source>
        <dbReference type="Google" id="ProtNLM"/>
    </source>
</evidence>
<protein>
    <recommendedName>
        <fullName evidence="4">Glutamine amidotransferase type-2 domain-containing protein</fullName>
    </recommendedName>
</protein>
<dbReference type="PANTHER" id="PTHR43187:SF1">
    <property type="entry name" value="GLUTAMINE AMIDOTRANSFERASE DUG3-RELATED"/>
    <property type="match status" value="1"/>
</dbReference>
<evidence type="ECO:0000313" key="3">
    <source>
        <dbReference type="Proteomes" id="UP000007800"/>
    </source>
</evidence>
<dbReference type="GeneID" id="9055409"/>
<gene>
    <name evidence="2" type="ORF">Pmar_PMAR006663</name>
</gene>